<accession>A0A7R9FRR6</accession>
<dbReference type="EMBL" id="CAJPEV010004282">
    <property type="protein sequence ID" value="CAG0901506.1"/>
    <property type="molecule type" value="Genomic_DNA"/>
</dbReference>
<keyword evidence="2" id="KW-1185">Reference proteome</keyword>
<proteinExistence type="predicted"/>
<dbReference type="EMBL" id="LR903799">
    <property type="protein sequence ID" value="CAD7252289.1"/>
    <property type="molecule type" value="Genomic_DNA"/>
</dbReference>
<gene>
    <name evidence="1" type="ORF">DSTB1V02_LOCUS12047</name>
</gene>
<dbReference type="AlphaFoldDB" id="A0A7R9FRR6"/>
<reference evidence="1" key="1">
    <citation type="submission" date="2020-11" db="EMBL/GenBank/DDBJ databases">
        <authorList>
            <person name="Tran Van P."/>
        </authorList>
    </citation>
    <scope>NUCLEOTIDE SEQUENCE</scope>
</reference>
<sequence length="174" mass="19547">MPADGGRMVRGGMLLPRGLSGVQPLLLQRMRARLHSARCEEAWCPPGFKCVMSQIVCEAPPGRCPEITHCIPEDHITCDDMTCVEGYHCIMQEMGCEDCYPYADCVPDFLRESSRDDLLRPPSPRPKMNLLQLMAGGRPLQPMDPRMLQDKNSLLGGIIQETKAKFLEKFAKKK</sequence>
<organism evidence="1">
    <name type="scientific">Darwinula stevensoni</name>
    <dbReference type="NCBI Taxonomy" id="69355"/>
    <lineage>
        <taxon>Eukaryota</taxon>
        <taxon>Metazoa</taxon>
        <taxon>Ecdysozoa</taxon>
        <taxon>Arthropoda</taxon>
        <taxon>Crustacea</taxon>
        <taxon>Oligostraca</taxon>
        <taxon>Ostracoda</taxon>
        <taxon>Podocopa</taxon>
        <taxon>Podocopida</taxon>
        <taxon>Darwinulocopina</taxon>
        <taxon>Darwinuloidea</taxon>
        <taxon>Darwinulidae</taxon>
        <taxon>Darwinula</taxon>
    </lineage>
</organism>
<dbReference type="Proteomes" id="UP000677054">
    <property type="component" value="Unassembled WGS sequence"/>
</dbReference>
<evidence type="ECO:0000313" key="2">
    <source>
        <dbReference type="Proteomes" id="UP000677054"/>
    </source>
</evidence>
<protein>
    <submittedName>
        <fullName evidence="1">Uncharacterized protein</fullName>
    </submittedName>
</protein>
<name>A0A7R9FRR6_9CRUS</name>
<evidence type="ECO:0000313" key="1">
    <source>
        <dbReference type="EMBL" id="CAD7252289.1"/>
    </source>
</evidence>